<sequence>MFRRATRLDEDSEAIEIAFYLLGRLQETQRENSQLRLELNRSRVQLQMLQGRLDMRVRQLRDLVTSIREFVRLYRRVRATAGDGDTEELRRSFSRVVSLDRVGDIDAETRRNSVTTTVSLSRREDWIDLEEDEQRPHSSRQNSLTHRR</sequence>
<keyword evidence="3" id="KW-1185">Reference proteome</keyword>
<evidence type="ECO:0000256" key="1">
    <source>
        <dbReference type="SAM" id="Coils"/>
    </source>
</evidence>
<dbReference type="OrthoDB" id="10401468at2759"/>
<keyword evidence="1" id="KW-0175">Coiled coil</keyword>
<organism evidence="2 3">
    <name type="scientific">Phytophthora fragariaefolia</name>
    <dbReference type="NCBI Taxonomy" id="1490495"/>
    <lineage>
        <taxon>Eukaryota</taxon>
        <taxon>Sar</taxon>
        <taxon>Stramenopiles</taxon>
        <taxon>Oomycota</taxon>
        <taxon>Peronosporomycetes</taxon>
        <taxon>Peronosporales</taxon>
        <taxon>Peronosporaceae</taxon>
        <taxon>Phytophthora</taxon>
    </lineage>
</organism>
<dbReference type="EMBL" id="BSXT01000336">
    <property type="protein sequence ID" value="GMF24754.1"/>
    <property type="molecule type" value="Genomic_DNA"/>
</dbReference>
<reference evidence="2" key="1">
    <citation type="submission" date="2023-04" db="EMBL/GenBank/DDBJ databases">
        <title>Phytophthora fragariaefolia NBRC 109709.</title>
        <authorList>
            <person name="Ichikawa N."/>
            <person name="Sato H."/>
            <person name="Tonouchi N."/>
        </authorList>
    </citation>
    <scope>NUCLEOTIDE SEQUENCE</scope>
    <source>
        <strain evidence="2">NBRC 109709</strain>
    </source>
</reference>
<dbReference type="Proteomes" id="UP001165121">
    <property type="component" value="Unassembled WGS sequence"/>
</dbReference>
<name>A0A9W6U409_9STRA</name>
<accession>A0A9W6U409</accession>
<gene>
    <name evidence="2" type="ORF">Pfra01_000424700</name>
</gene>
<feature type="coiled-coil region" evidence="1">
    <location>
        <begin position="25"/>
        <end position="52"/>
    </location>
</feature>
<evidence type="ECO:0000313" key="3">
    <source>
        <dbReference type="Proteomes" id="UP001165121"/>
    </source>
</evidence>
<dbReference type="AlphaFoldDB" id="A0A9W6U409"/>
<proteinExistence type="predicted"/>
<comment type="caution">
    <text evidence="2">The sequence shown here is derived from an EMBL/GenBank/DDBJ whole genome shotgun (WGS) entry which is preliminary data.</text>
</comment>
<protein>
    <submittedName>
        <fullName evidence="2">Unnamed protein product</fullName>
    </submittedName>
</protein>
<evidence type="ECO:0000313" key="2">
    <source>
        <dbReference type="EMBL" id="GMF24754.1"/>
    </source>
</evidence>